<evidence type="ECO:0000313" key="2">
    <source>
        <dbReference type="WBParaSite" id="jg23427"/>
    </source>
</evidence>
<dbReference type="PANTHER" id="PTHR14237:SF80">
    <property type="entry name" value="MOLYBDENUM COFACTOR SULFURASE"/>
    <property type="match status" value="1"/>
</dbReference>
<dbReference type="Proteomes" id="UP000887574">
    <property type="component" value="Unplaced"/>
</dbReference>
<dbReference type="InterPro" id="IPR015424">
    <property type="entry name" value="PyrdxlP-dep_Trfase"/>
</dbReference>
<sequence>MKDIVAWLTDSSLCLANPHSRHASGQFTSNAIEAIRQRILQYFYVSPTEYALVFTANTTAALKLLAESFSFESSAGNKDEKFPLTDRLPAALTKSTLMMLRDSHTSLIGMRNMVDCEQVVVLQNFDCLQHLAQDDSTHRTEKTSGDNVQKLFVLTAMSNFCARKYNLRVIRRMQEDLGGVFVWMLQR</sequence>
<keyword evidence="1" id="KW-1185">Reference proteome</keyword>
<organism evidence="1 2">
    <name type="scientific">Ditylenchus dipsaci</name>
    <dbReference type="NCBI Taxonomy" id="166011"/>
    <lineage>
        <taxon>Eukaryota</taxon>
        <taxon>Metazoa</taxon>
        <taxon>Ecdysozoa</taxon>
        <taxon>Nematoda</taxon>
        <taxon>Chromadorea</taxon>
        <taxon>Rhabditida</taxon>
        <taxon>Tylenchina</taxon>
        <taxon>Tylenchomorpha</taxon>
        <taxon>Sphaerularioidea</taxon>
        <taxon>Anguinidae</taxon>
        <taxon>Anguininae</taxon>
        <taxon>Ditylenchus</taxon>
    </lineage>
</organism>
<dbReference type="SUPFAM" id="SSF53383">
    <property type="entry name" value="PLP-dependent transferases"/>
    <property type="match status" value="1"/>
</dbReference>
<dbReference type="WBParaSite" id="jg23427">
    <property type="protein sequence ID" value="jg23427"/>
    <property type="gene ID" value="jg23427"/>
</dbReference>
<reference evidence="2" key="1">
    <citation type="submission" date="2022-11" db="UniProtKB">
        <authorList>
            <consortium name="WormBaseParasite"/>
        </authorList>
    </citation>
    <scope>IDENTIFICATION</scope>
</reference>
<dbReference type="GO" id="GO:0043545">
    <property type="term" value="P:molybdopterin cofactor metabolic process"/>
    <property type="evidence" value="ECO:0007669"/>
    <property type="project" value="TreeGrafter"/>
</dbReference>
<proteinExistence type="predicted"/>
<accession>A0A915DTS9</accession>
<dbReference type="PANTHER" id="PTHR14237">
    <property type="entry name" value="MOLYBDOPTERIN COFACTOR SULFURASE MOSC"/>
    <property type="match status" value="1"/>
</dbReference>
<dbReference type="InterPro" id="IPR015421">
    <property type="entry name" value="PyrdxlP-dep_Trfase_major"/>
</dbReference>
<dbReference type="Gene3D" id="3.40.640.10">
    <property type="entry name" value="Type I PLP-dependent aspartate aminotransferase-like (Major domain)"/>
    <property type="match status" value="1"/>
</dbReference>
<dbReference type="GO" id="GO:0008265">
    <property type="term" value="F:molybdenum cofactor sulfurtransferase activity"/>
    <property type="evidence" value="ECO:0007669"/>
    <property type="project" value="TreeGrafter"/>
</dbReference>
<name>A0A915DTS9_9BILA</name>
<protein>
    <submittedName>
        <fullName evidence="2">Aminotransferase class V domain-containing protein</fullName>
    </submittedName>
</protein>
<dbReference type="AlphaFoldDB" id="A0A915DTS9"/>
<evidence type="ECO:0000313" key="1">
    <source>
        <dbReference type="Proteomes" id="UP000887574"/>
    </source>
</evidence>